<dbReference type="EC" id="2.7.7.3" evidence="9"/>
<dbReference type="NCBIfam" id="TIGR00125">
    <property type="entry name" value="cyt_tran_rel"/>
    <property type="match status" value="1"/>
</dbReference>
<feature type="binding site" evidence="9">
    <location>
        <position position="10"/>
    </location>
    <ligand>
        <name>substrate</name>
    </ligand>
</feature>
<feature type="binding site" evidence="9">
    <location>
        <begin position="89"/>
        <end position="91"/>
    </location>
    <ligand>
        <name>ATP</name>
        <dbReference type="ChEBI" id="CHEBI:30616"/>
    </ligand>
</feature>
<evidence type="ECO:0000256" key="7">
    <source>
        <dbReference type="ARBA" id="ARBA00022993"/>
    </source>
</evidence>
<comment type="similarity">
    <text evidence="9">Belongs to the bacterial CoaD family.</text>
</comment>
<keyword evidence="1 9" id="KW-0963">Cytoplasm</keyword>
<dbReference type="HAMAP" id="MF_00151">
    <property type="entry name" value="PPAT_bact"/>
    <property type="match status" value="1"/>
</dbReference>
<keyword evidence="3 9" id="KW-0548">Nucleotidyltransferase</keyword>
<evidence type="ECO:0000313" key="11">
    <source>
        <dbReference type="EMBL" id="KGY07471.1"/>
    </source>
</evidence>
<evidence type="ECO:0000256" key="2">
    <source>
        <dbReference type="ARBA" id="ARBA00022679"/>
    </source>
</evidence>
<dbReference type="GO" id="GO:0015937">
    <property type="term" value="P:coenzyme A biosynthetic process"/>
    <property type="evidence" value="ECO:0007669"/>
    <property type="project" value="UniProtKB-UniRule"/>
</dbReference>
<dbReference type="GO" id="GO:0004595">
    <property type="term" value="F:pantetheine-phosphate adenylyltransferase activity"/>
    <property type="evidence" value="ECO:0007669"/>
    <property type="project" value="UniProtKB-UniRule"/>
</dbReference>
<feature type="binding site" evidence="9">
    <location>
        <begin position="10"/>
        <end position="11"/>
    </location>
    <ligand>
        <name>ATP</name>
        <dbReference type="ChEBI" id="CHEBI:30616"/>
    </ligand>
</feature>
<dbReference type="SUPFAM" id="SSF52374">
    <property type="entry name" value="Nucleotidylyl transferase"/>
    <property type="match status" value="1"/>
</dbReference>
<evidence type="ECO:0000256" key="3">
    <source>
        <dbReference type="ARBA" id="ARBA00022695"/>
    </source>
</evidence>
<feature type="binding site" evidence="9">
    <location>
        <begin position="124"/>
        <end position="130"/>
    </location>
    <ligand>
        <name>ATP</name>
        <dbReference type="ChEBI" id="CHEBI:30616"/>
    </ligand>
</feature>
<proteinExistence type="inferred from homology"/>
<dbReference type="GO" id="GO:0005737">
    <property type="term" value="C:cytoplasm"/>
    <property type="evidence" value="ECO:0007669"/>
    <property type="project" value="UniProtKB-SubCell"/>
</dbReference>
<evidence type="ECO:0000259" key="10">
    <source>
        <dbReference type="Pfam" id="PF01467"/>
    </source>
</evidence>
<dbReference type="RefSeq" id="WP_038192359.1">
    <property type="nucleotide sequence ID" value="NZ_JRWP01000044.1"/>
</dbReference>
<dbReference type="OrthoDB" id="9806661at2"/>
<evidence type="ECO:0000313" key="12">
    <source>
        <dbReference type="Proteomes" id="UP000030451"/>
    </source>
</evidence>
<feature type="binding site" evidence="9">
    <location>
        <position position="74"/>
    </location>
    <ligand>
        <name>substrate</name>
    </ligand>
</feature>
<evidence type="ECO:0000256" key="1">
    <source>
        <dbReference type="ARBA" id="ARBA00022490"/>
    </source>
</evidence>
<keyword evidence="2 9" id="KW-0808">Transferase</keyword>
<feature type="site" description="Transition state stabilizer" evidence="9">
    <location>
        <position position="18"/>
    </location>
</feature>
<comment type="cofactor">
    <cofactor evidence="9">
        <name>Mg(2+)</name>
        <dbReference type="ChEBI" id="CHEBI:18420"/>
    </cofactor>
</comment>
<dbReference type="CDD" id="cd02163">
    <property type="entry name" value="PPAT"/>
    <property type="match status" value="1"/>
</dbReference>
<dbReference type="EMBL" id="JRWP01000044">
    <property type="protein sequence ID" value="KGY07471.1"/>
    <property type="molecule type" value="Genomic_DNA"/>
</dbReference>
<keyword evidence="5 9" id="KW-0067">ATP-binding</keyword>
<comment type="catalytic activity">
    <reaction evidence="8 9">
        <text>(R)-4'-phosphopantetheine + ATP + H(+) = 3'-dephospho-CoA + diphosphate</text>
        <dbReference type="Rhea" id="RHEA:19801"/>
        <dbReference type="ChEBI" id="CHEBI:15378"/>
        <dbReference type="ChEBI" id="CHEBI:30616"/>
        <dbReference type="ChEBI" id="CHEBI:33019"/>
        <dbReference type="ChEBI" id="CHEBI:57328"/>
        <dbReference type="ChEBI" id="CHEBI:61723"/>
        <dbReference type="EC" id="2.7.7.3"/>
    </reaction>
</comment>
<dbReference type="Gene3D" id="3.40.50.620">
    <property type="entry name" value="HUPs"/>
    <property type="match status" value="1"/>
</dbReference>
<evidence type="ECO:0000256" key="9">
    <source>
        <dbReference type="HAMAP-Rule" id="MF_00151"/>
    </source>
</evidence>
<evidence type="ECO:0000256" key="4">
    <source>
        <dbReference type="ARBA" id="ARBA00022741"/>
    </source>
</evidence>
<accession>A0A0A5HVD1</accession>
<organism evidence="11 12">
    <name type="scientific">Photobacterium sp. (strain ATCC 43367)</name>
    <dbReference type="NCBI Taxonomy" id="379097"/>
    <lineage>
        <taxon>Bacteria</taxon>
        <taxon>Pseudomonadati</taxon>
        <taxon>Pseudomonadota</taxon>
        <taxon>Gammaproteobacteria</taxon>
        <taxon>Vibrionales</taxon>
        <taxon>Vibrionaceae</taxon>
        <taxon>Vibrio</taxon>
        <taxon>Vibrio oreintalis group</taxon>
    </lineage>
</organism>
<dbReference type="InterPro" id="IPR014729">
    <property type="entry name" value="Rossmann-like_a/b/a_fold"/>
</dbReference>
<dbReference type="UniPathway" id="UPA00241">
    <property type="reaction ID" value="UER00355"/>
</dbReference>
<comment type="subunit">
    <text evidence="9">Homohexamer.</text>
</comment>
<evidence type="ECO:0000256" key="5">
    <source>
        <dbReference type="ARBA" id="ARBA00022840"/>
    </source>
</evidence>
<keyword evidence="4 9" id="KW-0547">Nucleotide-binding</keyword>
<keyword evidence="7 9" id="KW-0173">Coenzyme A biosynthesis</keyword>
<dbReference type="NCBIfam" id="TIGR01510">
    <property type="entry name" value="coaD_prev_kdtB"/>
    <property type="match status" value="1"/>
</dbReference>
<evidence type="ECO:0000256" key="6">
    <source>
        <dbReference type="ARBA" id="ARBA00022842"/>
    </source>
</evidence>
<feature type="binding site" evidence="9">
    <location>
        <position position="18"/>
    </location>
    <ligand>
        <name>ATP</name>
        <dbReference type="ChEBI" id="CHEBI:30616"/>
    </ligand>
</feature>
<feature type="binding site" evidence="9">
    <location>
        <position position="99"/>
    </location>
    <ligand>
        <name>ATP</name>
        <dbReference type="ChEBI" id="CHEBI:30616"/>
    </ligand>
</feature>
<dbReference type="Pfam" id="PF01467">
    <property type="entry name" value="CTP_transf_like"/>
    <property type="match status" value="1"/>
</dbReference>
<keyword evidence="6 9" id="KW-0460">Magnesium</keyword>
<protein>
    <recommendedName>
        <fullName evidence="9">Phosphopantetheine adenylyltransferase</fullName>
        <ecNumber evidence="9">2.7.7.3</ecNumber>
    </recommendedName>
    <alternativeName>
        <fullName evidence="9">Dephospho-CoA pyrophosphorylase</fullName>
    </alternativeName>
    <alternativeName>
        <fullName evidence="9">Pantetheine-phosphate adenylyltransferase</fullName>
        <shortName evidence="9">PPAT</shortName>
    </alternativeName>
</protein>
<evidence type="ECO:0000256" key="8">
    <source>
        <dbReference type="ARBA" id="ARBA00029346"/>
    </source>
</evidence>
<comment type="pathway">
    <text evidence="9">Cofactor biosynthesis; coenzyme A biosynthesis; CoA from (R)-pantothenate: step 4/5.</text>
</comment>
<gene>
    <name evidence="9 11" type="primary">coaD</name>
    <name evidence="11" type="ORF">NM06_16815</name>
</gene>
<comment type="function">
    <text evidence="9">Reversibly transfers an adenylyl group from ATP to 4'-phosphopantetheine, yielding dephospho-CoA (dPCoA) and pyrophosphate.</text>
</comment>
<dbReference type="InterPro" id="IPR004821">
    <property type="entry name" value="Cyt_trans-like"/>
</dbReference>
<comment type="subcellular location">
    <subcellularLocation>
        <location evidence="9">Cytoplasm</location>
    </subcellularLocation>
</comment>
<reference evidence="11 12" key="1">
    <citation type="submission" date="2014-10" db="EMBL/GenBank/DDBJ databases">
        <title>Genome sequencing of Vibrio sinaloensis T08.</title>
        <authorList>
            <person name="Chan K.-G."/>
            <person name="Mohamad N.I."/>
        </authorList>
    </citation>
    <scope>NUCLEOTIDE SEQUENCE [LARGE SCALE GENOMIC DNA]</scope>
    <source>
        <strain evidence="11 12">T08</strain>
    </source>
</reference>
<dbReference type="PANTHER" id="PTHR21342:SF1">
    <property type="entry name" value="PHOSPHOPANTETHEINE ADENYLYLTRANSFERASE"/>
    <property type="match status" value="1"/>
</dbReference>
<feature type="binding site" evidence="9">
    <location>
        <position position="42"/>
    </location>
    <ligand>
        <name>substrate</name>
    </ligand>
</feature>
<dbReference type="InterPro" id="IPR001980">
    <property type="entry name" value="PPAT"/>
</dbReference>
<name>A0A0A5HVD1_PHOS4</name>
<feature type="binding site" evidence="9">
    <location>
        <position position="88"/>
    </location>
    <ligand>
        <name>substrate</name>
    </ligand>
</feature>
<comment type="caution">
    <text evidence="11">The sequence shown here is derived from an EMBL/GenBank/DDBJ whole genome shotgun (WGS) entry which is preliminary data.</text>
</comment>
<dbReference type="Proteomes" id="UP000030451">
    <property type="component" value="Unassembled WGS sequence"/>
</dbReference>
<dbReference type="PRINTS" id="PR01020">
    <property type="entry name" value="LPSBIOSNTHSS"/>
</dbReference>
<feature type="domain" description="Cytidyltransferase-like" evidence="10">
    <location>
        <begin position="6"/>
        <end position="134"/>
    </location>
</feature>
<dbReference type="PANTHER" id="PTHR21342">
    <property type="entry name" value="PHOSPHOPANTETHEINE ADENYLYLTRANSFERASE"/>
    <property type="match status" value="1"/>
</dbReference>
<dbReference type="AlphaFoldDB" id="A0A0A5HVD1"/>
<sequence length="157" mass="17618">MNTNVIYPGTFDPITNGHVDIIQRASKMFHTVTVAVAESPRKNTLFTLSERIDMVQEVFKGHSNIVVKGFSGLLVDFAKAENANILIRGLRTTIDFEYELGLSTMYQKLMPEIESLFLPPNEKYAFLSSTIVREVALHGGDVADFVHPYVAKQLQNK</sequence>
<dbReference type="GO" id="GO:0005524">
    <property type="term" value="F:ATP binding"/>
    <property type="evidence" value="ECO:0007669"/>
    <property type="project" value="UniProtKB-KW"/>
</dbReference>